<dbReference type="EMBL" id="JACSPT010000036">
    <property type="protein sequence ID" value="MBD8010654.1"/>
    <property type="molecule type" value="Genomic_DNA"/>
</dbReference>
<dbReference type="GO" id="GO:0016787">
    <property type="term" value="F:hydrolase activity"/>
    <property type="evidence" value="ECO:0007669"/>
    <property type="project" value="UniProtKB-KW"/>
</dbReference>
<dbReference type="PIRSF" id="PIRSF029171">
    <property type="entry name" value="Esterase_LipA"/>
    <property type="match status" value="1"/>
</dbReference>
<proteinExistence type="predicted"/>
<evidence type="ECO:0000313" key="3">
    <source>
        <dbReference type="Proteomes" id="UP000621930"/>
    </source>
</evidence>
<keyword evidence="2" id="KW-0378">Hydrolase</keyword>
<sequence>MKTKSSLLKIIVGCAGLGSAYLLASPAISRKCKNQNSQKCNHQNCDIAAKTPGTLLAIEEQSTDLFPHAAQRFLITYRSRGIHSEPIVVSGFVLLPQGKPPRGGWPVLAWAHGTTGVADTCAPSGDYVGGPVHAYQELASKPLDAWLAQGYAVVATDYQGLGTPGKHPYMNAQSQLHTVVDSVRALHFLKPYHFNRKWYVMGHSQGGAAALMVAAHGQKDAPELKLRGALVVAPGGYQYEGIAQYAASHPQIEKSVVAFLPIVLLGAEAADPSLNIMNLLSPEMAQIVNYARNHGLSELQADVKEAPQTVFKTDADLNPLIEYSKKQSIENMIPTVPVMIIQGNKDQIVDYQGTHAYYQLMCTKQKPIAFKTVEGADHHGSLRQSQFMVEDFINSVEQGKFMSTCETN</sequence>
<dbReference type="PANTHER" id="PTHR34853">
    <property type="match status" value="1"/>
</dbReference>
<dbReference type="PANTHER" id="PTHR34853:SF1">
    <property type="entry name" value="LIPASE 5"/>
    <property type="match status" value="1"/>
</dbReference>
<gene>
    <name evidence="2" type="ORF">H9629_15140</name>
</gene>
<protein>
    <submittedName>
        <fullName evidence="2">Alpha/beta fold hydrolase</fullName>
    </submittedName>
</protein>
<dbReference type="Gene3D" id="3.40.50.1820">
    <property type="entry name" value="alpha/beta hydrolase"/>
    <property type="match status" value="2"/>
</dbReference>
<name>A0ABR8W0V4_9GAMM</name>
<reference evidence="2 3" key="1">
    <citation type="submission" date="2020-08" db="EMBL/GenBank/DDBJ databases">
        <title>A Genomic Blueprint of the Chicken Gut Microbiome.</title>
        <authorList>
            <person name="Gilroy R."/>
            <person name="Ravi A."/>
            <person name="Getino M."/>
            <person name="Pursley I."/>
            <person name="Horton D.L."/>
            <person name="Alikhan N.-F."/>
            <person name="Baker D."/>
            <person name="Gharbi K."/>
            <person name="Hall N."/>
            <person name="Watson M."/>
            <person name="Adriaenssens E.M."/>
            <person name="Foster-Nyarko E."/>
            <person name="Jarju S."/>
            <person name="Secka A."/>
            <person name="Antonio M."/>
            <person name="Oren A."/>
            <person name="Chaudhuri R."/>
            <person name="La Ragione R.M."/>
            <person name="Hildebrand F."/>
            <person name="Pallen M.J."/>
        </authorList>
    </citation>
    <scope>NUCLEOTIDE SEQUENCE [LARGE SCALE GENOMIC DNA]</scope>
    <source>
        <strain evidence="2 3">Sa1BUA6</strain>
    </source>
</reference>
<organism evidence="2 3">
    <name type="scientific">Acinetobacter pecorum</name>
    <dbReference type="NCBI Taxonomy" id="2762215"/>
    <lineage>
        <taxon>Bacteria</taxon>
        <taxon>Pseudomonadati</taxon>
        <taxon>Pseudomonadota</taxon>
        <taxon>Gammaproteobacteria</taxon>
        <taxon>Moraxellales</taxon>
        <taxon>Moraxellaceae</taxon>
        <taxon>Acinetobacter</taxon>
    </lineage>
</organism>
<feature type="signal peptide" evidence="1">
    <location>
        <begin position="1"/>
        <end position="24"/>
    </location>
</feature>
<keyword evidence="3" id="KW-1185">Reference proteome</keyword>
<dbReference type="InterPro" id="IPR005152">
    <property type="entry name" value="Lipase_secreted"/>
</dbReference>
<dbReference type="Pfam" id="PF03583">
    <property type="entry name" value="LIP"/>
    <property type="match status" value="1"/>
</dbReference>
<feature type="chain" id="PRO_5046148778" evidence="1">
    <location>
        <begin position="25"/>
        <end position="408"/>
    </location>
</feature>
<dbReference type="SUPFAM" id="SSF53474">
    <property type="entry name" value="alpha/beta-Hydrolases"/>
    <property type="match status" value="1"/>
</dbReference>
<comment type="caution">
    <text evidence="2">The sequence shown here is derived from an EMBL/GenBank/DDBJ whole genome shotgun (WGS) entry which is preliminary data.</text>
</comment>
<evidence type="ECO:0000256" key="1">
    <source>
        <dbReference type="SAM" id="SignalP"/>
    </source>
</evidence>
<keyword evidence="1" id="KW-0732">Signal</keyword>
<dbReference type="Proteomes" id="UP000621930">
    <property type="component" value="Unassembled WGS sequence"/>
</dbReference>
<evidence type="ECO:0000313" key="2">
    <source>
        <dbReference type="EMBL" id="MBD8010654.1"/>
    </source>
</evidence>
<dbReference type="InterPro" id="IPR029058">
    <property type="entry name" value="AB_hydrolase_fold"/>
</dbReference>
<accession>A0ABR8W0V4</accession>